<comment type="caution">
    <text evidence="5">Lacks conserved residue(s) required for the propagation of feature annotation.</text>
</comment>
<proteinExistence type="predicted"/>
<feature type="domain" description="Sushi" evidence="7">
    <location>
        <begin position="81"/>
        <end position="141"/>
    </location>
</feature>
<keyword evidence="4 5" id="KW-1015">Disulfide bond</keyword>
<sequence length="446" mass="50166">MRVPVKLLGFGFWLFSFNFAQCQECLRENIKYADIVPVGKASYADGETVKVNCVAGYTGLYKLKCEKGEWKKSIERPCAKKKCGHPGDTQNGDFKLTEGTEFVFGATVVYTCKKGYEMASRINQRTCRTQGWDNAVPVCEVVKCPAISTDGEVTASGNTEEGRYGDVIHFECVSSDKMIDGSSDIRCEETGKWSDVVPKCKEVTCELKSTTIGVKKTNPYGKTIFRAGESVEITCSEKYWFFFTKEKSRSFTCKDNGEWDDEPVCAEITCEDPRDQHVSTPYNWGKMKLGEKQSYSCAYGYRKTAAKATCTQDGWTPKPLCAEIMCDLPKISNAEIVGSQNSNYKINSNIQYKCRSGFEPEQPVQITCDSQGQWRGIQQCTGMSQFIDMLPLIPLNVVKQQNVVRFFLIYFKFIFLCQNYLLPAKDKLNPVSQIFDASCLLTISSI</sequence>
<protein>
    <recommendedName>
        <fullName evidence="7">Sushi domain-containing protein</fullName>
    </recommendedName>
</protein>
<feature type="disulfide bond" evidence="5">
    <location>
        <begin position="144"/>
        <end position="187"/>
    </location>
</feature>
<evidence type="ECO:0000256" key="5">
    <source>
        <dbReference type="PROSITE-ProRule" id="PRU00302"/>
    </source>
</evidence>
<evidence type="ECO:0000256" key="6">
    <source>
        <dbReference type="SAM" id="SignalP"/>
    </source>
</evidence>
<dbReference type="PANTHER" id="PTHR45785">
    <property type="entry name" value="COMPLEMENT FACTOR H-RELATED"/>
    <property type="match status" value="1"/>
</dbReference>
<evidence type="ECO:0000313" key="9">
    <source>
        <dbReference type="Proteomes" id="UP000694700"/>
    </source>
</evidence>
<dbReference type="SUPFAM" id="SSF57535">
    <property type="entry name" value="Complement control module/SCR domain"/>
    <property type="match status" value="5"/>
</dbReference>
<reference evidence="8" key="1">
    <citation type="submission" date="2025-08" db="UniProtKB">
        <authorList>
            <consortium name="Ensembl"/>
        </authorList>
    </citation>
    <scope>IDENTIFICATION</scope>
</reference>
<evidence type="ECO:0000259" key="7">
    <source>
        <dbReference type="PROSITE" id="PS50923"/>
    </source>
</evidence>
<accession>A0A8C1S202</accession>
<dbReference type="InterPro" id="IPR000436">
    <property type="entry name" value="Sushi_SCR_CCP_dom"/>
</dbReference>
<dbReference type="Ensembl" id="ENSCCRT00015001373.1">
    <property type="protein sequence ID" value="ENSCCRP00015001276.1"/>
    <property type="gene ID" value="ENSCCRG00015000852.1"/>
</dbReference>
<feature type="domain" description="Sushi" evidence="7">
    <location>
        <begin position="142"/>
        <end position="202"/>
    </location>
</feature>
<dbReference type="PANTHER" id="PTHR45785:SF2">
    <property type="entry name" value="COMPLEMENT FACTOR H-RELATED"/>
    <property type="match status" value="1"/>
</dbReference>
<keyword evidence="2 5" id="KW-0768">Sushi</keyword>
<comment type="subcellular location">
    <subcellularLocation>
        <location evidence="1">Virion</location>
    </subcellularLocation>
</comment>
<dbReference type="InterPro" id="IPR035976">
    <property type="entry name" value="Sushi/SCR/CCP_sf"/>
</dbReference>
<dbReference type="PROSITE" id="PS50923">
    <property type="entry name" value="SUSHI"/>
    <property type="match status" value="5"/>
</dbReference>
<evidence type="ECO:0000256" key="1">
    <source>
        <dbReference type="ARBA" id="ARBA00004328"/>
    </source>
</evidence>
<evidence type="ECO:0000256" key="3">
    <source>
        <dbReference type="ARBA" id="ARBA00022729"/>
    </source>
</evidence>
<feature type="disulfide bond" evidence="5">
    <location>
        <begin position="112"/>
        <end position="139"/>
    </location>
</feature>
<name>A0A8C1S202_CYPCA</name>
<organism evidence="8 9">
    <name type="scientific">Cyprinus carpio</name>
    <name type="common">Common carp</name>
    <dbReference type="NCBI Taxonomy" id="7962"/>
    <lineage>
        <taxon>Eukaryota</taxon>
        <taxon>Metazoa</taxon>
        <taxon>Chordata</taxon>
        <taxon>Craniata</taxon>
        <taxon>Vertebrata</taxon>
        <taxon>Euteleostomi</taxon>
        <taxon>Actinopterygii</taxon>
        <taxon>Neopterygii</taxon>
        <taxon>Teleostei</taxon>
        <taxon>Ostariophysi</taxon>
        <taxon>Cypriniformes</taxon>
        <taxon>Cyprinidae</taxon>
        <taxon>Cyprininae</taxon>
        <taxon>Cyprinus</taxon>
    </lineage>
</organism>
<evidence type="ECO:0000256" key="4">
    <source>
        <dbReference type="ARBA" id="ARBA00023157"/>
    </source>
</evidence>
<dbReference type="Gene3D" id="2.10.70.10">
    <property type="entry name" value="Complement Module, domain 1"/>
    <property type="match status" value="5"/>
</dbReference>
<dbReference type="AlphaFoldDB" id="A0A8C1S202"/>
<dbReference type="InterPro" id="IPR051503">
    <property type="entry name" value="ComplSys_Reg/VirEntry_Med"/>
</dbReference>
<dbReference type="SMART" id="SM00032">
    <property type="entry name" value="CCP"/>
    <property type="match status" value="6"/>
</dbReference>
<keyword evidence="3 6" id="KW-0732">Signal</keyword>
<feature type="domain" description="Sushi" evidence="7">
    <location>
        <begin position="203"/>
        <end position="267"/>
    </location>
</feature>
<evidence type="ECO:0000256" key="2">
    <source>
        <dbReference type="ARBA" id="ARBA00022659"/>
    </source>
</evidence>
<dbReference type="Proteomes" id="UP000694700">
    <property type="component" value="Unplaced"/>
</dbReference>
<feature type="domain" description="Sushi" evidence="7">
    <location>
        <begin position="268"/>
        <end position="323"/>
    </location>
</feature>
<dbReference type="CDD" id="cd00033">
    <property type="entry name" value="CCP"/>
    <property type="match status" value="3"/>
</dbReference>
<dbReference type="Pfam" id="PF00084">
    <property type="entry name" value="Sushi"/>
    <property type="match status" value="4"/>
</dbReference>
<feature type="signal peptide" evidence="6">
    <location>
        <begin position="1"/>
        <end position="22"/>
    </location>
</feature>
<feature type="chain" id="PRO_5034538652" description="Sushi domain-containing protein" evidence="6">
    <location>
        <begin position="23"/>
        <end position="446"/>
    </location>
</feature>
<evidence type="ECO:0000313" key="8">
    <source>
        <dbReference type="Ensembl" id="ENSCCRP00015001276.1"/>
    </source>
</evidence>
<feature type="domain" description="Sushi" evidence="7">
    <location>
        <begin position="324"/>
        <end position="382"/>
    </location>
</feature>